<dbReference type="EMBL" id="VLPL01000007">
    <property type="protein sequence ID" value="TSJ41608.1"/>
    <property type="molecule type" value="Genomic_DNA"/>
</dbReference>
<organism evidence="1 2">
    <name type="scientific">Fluviicola chungangensis</name>
    <dbReference type="NCBI Taxonomy" id="2597671"/>
    <lineage>
        <taxon>Bacteria</taxon>
        <taxon>Pseudomonadati</taxon>
        <taxon>Bacteroidota</taxon>
        <taxon>Flavobacteriia</taxon>
        <taxon>Flavobacteriales</taxon>
        <taxon>Crocinitomicaceae</taxon>
        <taxon>Fluviicola</taxon>
    </lineage>
</organism>
<evidence type="ECO:0000313" key="2">
    <source>
        <dbReference type="Proteomes" id="UP000316008"/>
    </source>
</evidence>
<dbReference type="RefSeq" id="WP_144333867.1">
    <property type="nucleotide sequence ID" value="NZ_VLPL01000007.1"/>
</dbReference>
<dbReference type="Proteomes" id="UP000316008">
    <property type="component" value="Unassembled WGS sequence"/>
</dbReference>
<accession>A0A556MP83</accession>
<evidence type="ECO:0000313" key="1">
    <source>
        <dbReference type="EMBL" id="TSJ41608.1"/>
    </source>
</evidence>
<protein>
    <submittedName>
        <fullName evidence="1">Uncharacterized protein</fullName>
    </submittedName>
</protein>
<dbReference type="OrthoDB" id="9851605at2"/>
<dbReference type="AlphaFoldDB" id="A0A556MP83"/>
<name>A0A556MP83_9FLAO</name>
<reference evidence="1 2" key="1">
    <citation type="submission" date="2019-07" db="EMBL/GenBank/DDBJ databases">
        <authorList>
            <person name="Huq M.A."/>
        </authorList>
    </citation>
    <scope>NUCLEOTIDE SEQUENCE [LARGE SCALE GENOMIC DNA]</scope>
    <source>
        <strain evidence="1 2">MAH-3</strain>
    </source>
</reference>
<sequence length="183" mass="21467">MDAEKTAELKKRKQQLQEEVRLKGLRNRIAFQLAYLDEIDQPYTIHYESENLHWIYSTVQTRKKDGYFGIHGDFQMDVNDSTTIETIEMRKEELNSGKFQQQFLALIPDTTNIVICYDGGDPELEISAKTFLSNPTKFISHPDTWIITTDKKWIIEHILDQEAIRFIQIQLSTPTLVKKILFK</sequence>
<comment type="caution">
    <text evidence="1">The sequence shown here is derived from an EMBL/GenBank/DDBJ whole genome shotgun (WGS) entry which is preliminary data.</text>
</comment>
<proteinExistence type="predicted"/>
<gene>
    <name evidence="1" type="ORF">FO442_14195</name>
</gene>
<keyword evidence="2" id="KW-1185">Reference proteome</keyword>